<dbReference type="EMBL" id="CP102774">
    <property type="protein sequence ID" value="UZF88787.1"/>
    <property type="molecule type" value="Genomic_DNA"/>
</dbReference>
<dbReference type="InterPro" id="IPR000683">
    <property type="entry name" value="Gfo/Idh/MocA-like_OxRdtase_N"/>
</dbReference>
<gene>
    <name evidence="3" type="ORF">NWE54_08355</name>
</gene>
<dbReference type="Gene3D" id="3.40.50.720">
    <property type="entry name" value="NAD(P)-binding Rossmann-like Domain"/>
    <property type="match status" value="1"/>
</dbReference>
<sequence>MAPVKIAVMGAGLIGKRHAAHIRAEPGAALSAIIDPAPAGKAFAEEIGVAWYPGLDAISAGDKPDGVIVATPNQLHVANGLALVAAGVPMLVEKPLADSVDSARKLVQAAEAADVPLLVGHHRRHNPMIRKAREAIDSGRLGRVLTLNGQFWLVKPDDYFDVDWRRQEGAGPVLINLIHDIDLFRYLCGEIVGVQALSSNAVRGNPAEETAVAILRFANGALGTVSASDTVVSPWSWELTTGENPAYPQQDQSCYQVGGTHGSLTIPALELWSHSDKRGWWEPLKRERIPYVPEDPLQAQIRHFCAVIRGEEQPLVSGREGLATLAVIEAVKRAARTGAPVEIAPEPAPARAGA</sequence>
<proteinExistence type="predicted"/>
<dbReference type="GO" id="GO:0000166">
    <property type="term" value="F:nucleotide binding"/>
    <property type="evidence" value="ECO:0007669"/>
    <property type="project" value="InterPro"/>
</dbReference>
<dbReference type="Pfam" id="PF22725">
    <property type="entry name" value="GFO_IDH_MocA_C3"/>
    <property type="match status" value="1"/>
</dbReference>
<feature type="domain" description="GFO/IDH/MocA-like oxidoreductase" evidence="2">
    <location>
        <begin position="129"/>
        <end position="264"/>
    </location>
</feature>
<protein>
    <submittedName>
        <fullName evidence="3">Gfo/Idh/MocA family oxidoreductase</fullName>
    </submittedName>
</protein>
<dbReference type="SUPFAM" id="SSF51735">
    <property type="entry name" value="NAD(P)-binding Rossmann-fold domains"/>
    <property type="match status" value="1"/>
</dbReference>
<dbReference type="Pfam" id="PF01408">
    <property type="entry name" value="GFO_IDH_MocA"/>
    <property type="match status" value="1"/>
</dbReference>
<name>A0A9E7ZX03_9HYPH</name>
<dbReference type="InterPro" id="IPR036291">
    <property type="entry name" value="NAD(P)-bd_dom_sf"/>
</dbReference>
<dbReference type="PANTHER" id="PTHR43377">
    <property type="entry name" value="BILIVERDIN REDUCTASE A"/>
    <property type="match status" value="1"/>
</dbReference>
<evidence type="ECO:0000259" key="1">
    <source>
        <dbReference type="Pfam" id="PF01408"/>
    </source>
</evidence>
<dbReference type="Gene3D" id="3.30.360.10">
    <property type="entry name" value="Dihydrodipicolinate Reductase, domain 2"/>
    <property type="match status" value="1"/>
</dbReference>
<dbReference type="PANTHER" id="PTHR43377:SF8">
    <property type="entry name" value="BLR3664 PROTEIN"/>
    <property type="match status" value="1"/>
</dbReference>
<reference evidence="3" key="1">
    <citation type="submission" date="2022-08" db="EMBL/GenBank/DDBJ databases">
        <title>Complete Genome Sequences of 2 Bosea sp. soil isolates.</title>
        <authorList>
            <person name="Alvarez Arevalo M."/>
            <person name="Sterndorff E.B."/>
            <person name="Faurdal D."/>
            <person name="Joergensen T.S."/>
            <person name="Weber T."/>
        </authorList>
    </citation>
    <scope>NUCLEOTIDE SEQUENCE</scope>
    <source>
        <strain evidence="3">NBC_00436</strain>
    </source>
</reference>
<dbReference type="AlphaFoldDB" id="A0A9E7ZX03"/>
<evidence type="ECO:0000259" key="2">
    <source>
        <dbReference type="Pfam" id="PF22725"/>
    </source>
</evidence>
<dbReference type="InterPro" id="IPR055170">
    <property type="entry name" value="GFO_IDH_MocA-like_dom"/>
</dbReference>
<organism evidence="3">
    <name type="scientific">Bosea sp. NBC_00436</name>
    <dbReference type="NCBI Taxonomy" id="2969620"/>
    <lineage>
        <taxon>Bacteria</taxon>
        <taxon>Pseudomonadati</taxon>
        <taxon>Pseudomonadota</taxon>
        <taxon>Alphaproteobacteria</taxon>
        <taxon>Hyphomicrobiales</taxon>
        <taxon>Boseaceae</taxon>
        <taxon>Bosea</taxon>
    </lineage>
</organism>
<evidence type="ECO:0000313" key="3">
    <source>
        <dbReference type="EMBL" id="UZF88787.1"/>
    </source>
</evidence>
<dbReference type="InterPro" id="IPR051450">
    <property type="entry name" value="Gfo/Idh/MocA_Oxidoreductases"/>
</dbReference>
<feature type="domain" description="Gfo/Idh/MocA-like oxidoreductase N-terminal" evidence="1">
    <location>
        <begin position="4"/>
        <end position="121"/>
    </location>
</feature>
<dbReference type="SUPFAM" id="SSF55347">
    <property type="entry name" value="Glyceraldehyde-3-phosphate dehydrogenase-like, C-terminal domain"/>
    <property type="match status" value="1"/>
</dbReference>
<accession>A0A9E7ZX03</accession>